<name>A0A2P2PFJ0_RHIMU</name>
<organism evidence="1">
    <name type="scientific">Rhizophora mucronata</name>
    <name type="common">Asiatic mangrove</name>
    <dbReference type="NCBI Taxonomy" id="61149"/>
    <lineage>
        <taxon>Eukaryota</taxon>
        <taxon>Viridiplantae</taxon>
        <taxon>Streptophyta</taxon>
        <taxon>Embryophyta</taxon>
        <taxon>Tracheophyta</taxon>
        <taxon>Spermatophyta</taxon>
        <taxon>Magnoliopsida</taxon>
        <taxon>eudicotyledons</taxon>
        <taxon>Gunneridae</taxon>
        <taxon>Pentapetalae</taxon>
        <taxon>rosids</taxon>
        <taxon>fabids</taxon>
        <taxon>Malpighiales</taxon>
        <taxon>Rhizophoraceae</taxon>
        <taxon>Rhizophora</taxon>
    </lineage>
</organism>
<sequence length="28" mass="3289">MPLQLNYHFFYTLGLRSKLFGSLVKLAM</sequence>
<protein>
    <submittedName>
        <fullName evidence="1">Uncharacterized protein</fullName>
    </submittedName>
</protein>
<evidence type="ECO:0000313" key="1">
    <source>
        <dbReference type="EMBL" id="MBX53451.1"/>
    </source>
</evidence>
<reference evidence="1" key="1">
    <citation type="submission" date="2018-02" db="EMBL/GenBank/DDBJ databases">
        <title>Rhizophora mucronata_Transcriptome.</title>
        <authorList>
            <person name="Meera S.P."/>
            <person name="Sreeshan A."/>
            <person name="Augustine A."/>
        </authorList>
    </citation>
    <scope>NUCLEOTIDE SEQUENCE</scope>
    <source>
        <tissue evidence="1">Leaf</tissue>
    </source>
</reference>
<accession>A0A2P2PFJ0</accession>
<proteinExistence type="predicted"/>
<dbReference type="EMBL" id="GGEC01072967">
    <property type="protein sequence ID" value="MBX53451.1"/>
    <property type="molecule type" value="Transcribed_RNA"/>
</dbReference>
<dbReference type="AlphaFoldDB" id="A0A2P2PFJ0"/>